<feature type="compositionally biased region" description="Low complexity" evidence="4">
    <location>
        <begin position="21"/>
        <end position="33"/>
    </location>
</feature>
<dbReference type="InterPro" id="IPR036882">
    <property type="entry name" value="Alba-like_dom_sf"/>
</dbReference>
<dbReference type="InterPro" id="IPR014612">
    <property type="entry name" value="Pop7/Rpp20"/>
</dbReference>
<dbReference type="GO" id="GO:0001682">
    <property type="term" value="P:tRNA 5'-leader removal"/>
    <property type="evidence" value="ECO:0007669"/>
    <property type="project" value="InterPro"/>
</dbReference>
<protein>
    <submittedName>
        <fullName evidence="5">Uncharacterized protein</fullName>
    </submittedName>
</protein>
<gene>
    <name evidence="5" type="ORF">BJ085DRAFT_38462</name>
</gene>
<dbReference type="STRING" id="215637.A0A4P9ZZX6"/>
<evidence type="ECO:0000313" key="5">
    <source>
        <dbReference type="EMBL" id="RKP39277.1"/>
    </source>
</evidence>
<reference evidence="6" key="1">
    <citation type="journal article" date="2018" name="Nat. Microbiol.">
        <title>Leveraging single-cell genomics to expand the fungal tree of life.</title>
        <authorList>
            <person name="Ahrendt S.R."/>
            <person name="Quandt C.A."/>
            <person name="Ciobanu D."/>
            <person name="Clum A."/>
            <person name="Salamov A."/>
            <person name="Andreopoulos B."/>
            <person name="Cheng J.F."/>
            <person name="Woyke T."/>
            <person name="Pelin A."/>
            <person name="Henrissat B."/>
            <person name="Reynolds N.K."/>
            <person name="Benny G.L."/>
            <person name="Smith M.E."/>
            <person name="James T.Y."/>
            <person name="Grigoriev I.V."/>
        </authorList>
    </citation>
    <scope>NUCLEOTIDE SEQUENCE [LARGE SCALE GENOMIC DNA]</scope>
    <source>
        <strain evidence="6">RSA 468</strain>
    </source>
</reference>
<feature type="compositionally biased region" description="Low complexity" evidence="4">
    <location>
        <begin position="49"/>
        <end position="63"/>
    </location>
</feature>
<evidence type="ECO:0000313" key="6">
    <source>
        <dbReference type="Proteomes" id="UP000268162"/>
    </source>
</evidence>
<keyword evidence="2" id="KW-0819">tRNA processing</keyword>
<evidence type="ECO:0000256" key="3">
    <source>
        <dbReference type="ARBA" id="ARBA00023242"/>
    </source>
</evidence>
<sequence>MSKDQSNVTPKLPKQAPPVPAAQSDQNTTTATATKRKAQAKTNEPSKRAATQVAQKTTTTKPKAQSKKGILLHKRAPIRAALQPHEIYVTGSKSRRSIVPLVKRGVQLLTHRLKTHDLVSVHGLGAAIPQALRVALAIKTELFDQVTLQCYTGTATLFDDCQKPLETTGSGEDPNVAMEVEADDGDNDDDDDEYFTSVRQNSTIRIDIRLLPAAKKTIL</sequence>
<keyword evidence="3" id="KW-0539">Nucleus</keyword>
<dbReference type="Proteomes" id="UP000268162">
    <property type="component" value="Unassembled WGS sequence"/>
</dbReference>
<proteinExistence type="predicted"/>
<evidence type="ECO:0000256" key="2">
    <source>
        <dbReference type="ARBA" id="ARBA00022694"/>
    </source>
</evidence>
<organism evidence="5 6">
    <name type="scientific">Dimargaris cristalligena</name>
    <dbReference type="NCBI Taxonomy" id="215637"/>
    <lineage>
        <taxon>Eukaryota</taxon>
        <taxon>Fungi</taxon>
        <taxon>Fungi incertae sedis</taxon>
        <taxon>Zoopagomycota</taxon>
        <taxon>Kickxellomycotina</taxon>
        <taxon>Dimargaritomycetes</taxon>
        <taxon>Dimargaritales</taxon>
        <taxon>Dimargaritaceae</taxon>
        <taxon>Dimargaris</taxon>
    </lineage>
</organism>
<feature type="region of interest" description="Disordered" evidence="4">
    <location>
        <begin position="1"/>
        <end position="70"/>
    </location>
</feature>
<dbReference type="EMBL" id="ML002284">
    <property type="protein sequence ID" value="RKP39277.1"/>
    <property type="molecule type" value="Genomic_DNA"/>
</dbReference>
<dbReference type="SUPFAM" id="SSF82704">
    <property type="entry name" value="AlbA-like"/>
    <property type="match status" value="1"/>
</dbReference>
<dbReference type="Pfam" id="PF12328">
    <property type="entry name" value="Rpp20"/>
    <property type="match status" value="1"/>
</dbReference>
<comment type="subcellular location">
    <subcellularLocation>
        <location evidence="1">Nucleus</location>
    </subcellularLocation>
</comment>
<dbReference type="Gene3D" id="3.30.110.20">
    <property type="entry name" value="Alba-like domain"/>
    <property type="match status" value="1"/>
</dbReference>
<dbReference type="GO" id="GO:0003676">
    <property type="term" value="F:nucleic acid binding"/>
    <property type="evidence" value="ECO:0007669"/>
    <property type="project" value="InterPro"/>
</dbReference>
<accession>A0A4P9ZZX6</accession>
<dbReference type="AlphaFoldDB" id="A0A4P9ZZX6"/>
<evidence type="ECO:0000256" key="1">
    <source>
        <dbReference type="ARBA" id="ARBA00004123"/>
    </source>
</evidence>
<evidence type="ECO:0000256" key="4">
    <source>
        <dbReference type="SAM" id="MobiDB-lite"/>
    </source>
</evidence>
<keyword evidence="6" id="KW-1185">Reference proteome</keyword>
<dbReference type="GO" id="GO:0000172">
    <property type="term" value="C:ribonuclease MRP complex"/>
    <property type="evidence" value="ECO:0007669"/>
    <property type="project" value="InterPro"/>
</dbReference>
<name>A0A4P9ZZX6_9FUNG</name>
<dbReference type="GO" id="GO:0005655">
    <property type="term" value="C:nucleolar ribonuclease P complex"/>
    <property type="evidence" value="ECO:0007669"/>
    <property type="project" value="InterPro"/>
</dbReference>